<dbReference type="PANTHER" id="PTHR24346:SF51">
    <property type="entry name" value="PAS DOMAIN-CONTAINING SERINE_THREONINE-PROTEIN KINASE"/>
    <property type="match status" value="1"/>
</dbReference>
<dbReference type="SMART" id="SM00220">
    <property type="entry name" value="S_TKc"/>
    <property type="match status" value="1"/>
</dbReference>
<protein>
    <recommendedName>
        <fullName evidence="5">Protein kinase domain-containing protein</fullName>
    </recommendedName>
</protein>
<feature type="region of interest" description="Disordered" evidence="4">
    <location>
        <begin position="280"/>
        <end position="303"/>
    </location>
</feature>
<evidence type="ECO:0000256" key="3">
    <source>
        <dbReference type="PROSITE-ProRule" id="PRU10141"/>
    </source>
</evidence>
<dbReference type="GO" id="GO:0045719">
    <property type="term" value="P:negative regulation of glycogen biosynthetic process"/>
    <property type="evidence" value="ECO:0007669"/>
    <property type="project" value="TreeGrafter"/>
</dbReference>
<dbReference type="GO" id="GO:0005524">
    <property type="term" value="F:ATP binding"/>
    <property type="evidence" value="ECO:0007669"/>
    <property type="project" value="UniProtKB-UniRule"/>
</dbReference>
<dbReference type="PROSITE" id="PS00107">
    <property type="entry name" value="PROTEIN_KINASE_ATP"/>
    <property type="match status" value="1"/>
</dbReference>
<dbReference type="GO" id="GO:0005634">
    <property type="term" value="C:nucleus"/>
    <property type="evidence" value="ECO:0007669"/>
    <property type="project" value="TreeGrafter"/>
</dbReference>
<keyword evidence="7" id="KW-1185">Reference proteome</keyword>
<dbReference type="STRING" id="90262.A0A1X2IND5"/>
<dbReference type="Gene3D" id="3.30.450.20">
    <property type="entry name" value="PAS domain"/>
    <property type="match status" value="1"/>
</dbReference>
<name>A0A1X2IND5_9FUNG</name>
<dbReference type="InterPro" id="IPR008271">
    <property type="entry name" value="Ser/Thr_kinase_AS"/>
</dbReference>
<organism evidence="6 7">
    <name type="scientific">Absidia repens</name>
    <dbReference type="NCBI Taxonomy" id="90262"/>
    <lineage>
        <taxon>Eukaryota</taxon>
        <taxon>Fungi</taxon>
        <taxon>Fungi incertae sedis</taxon>
        <taxon>Mucoromycota</taxon>
        <taxon>Mucoromycotina</taxon>
        <taxon>Mucoromycetes</taxon>
        <taxon>Mucorales</taxon>
        <taxon>Cunninghamellaceae</taxon>
        <taxon>Absidia</taxon>
    </lineage>
</organism>
<dbReference type="PROSITE" id="PS00108">
    <property type="entry name" value="PROTEIN_KINASE_ST"/>
    <property type="match status" value="1"/>
</dbReference>
<gene>
    <name evidence="6" type="ORF">BCR42DRAFT_481621</name>
</gene>
<feature type="region of interest" description="Disordered" evidence="4">
    <location>
        <begin position="759"/>
        <end position="779"/>
    </location>
</feature>
<evidence type="ECO:0000259" key="5">
    <source>
        <dbReference type="PROSITE" id="PS50011"/>
    </source>
</evidence>
<feature type="compositionally biased region" description="Basic and acidic residues" evidence="4">
    <location>
        <begin position="681"/>
        <end position="695"/>
    </location>
</feature>
<accession>A0A1X2IND5</accession>
<dbReference type="Gene3D" id="3.30.200.20">
    <property type="entry name" value="Phosphorylase Kinase, domain 1"/>
    <property type="match status" value="1"/>
</dbReference>
<dbReference type="Gene3D" id="1.10.510.10">
    <property type="entry name" value="Transferase(Phosphotransferase) domain 1"/>
    <property type="match status" value="1"/>
</dbReference>
<dbReference type="Proteomes" id="UP000193560">
    <property type="component" value="Unassembled WGS sequence"/>
</dbReference>
<dbReference type="PROSITE" id="PS50011">
    <property type="entry name" value="PROTEIN_KINASE_DOM"/>
    <property type="match status" value="1"/>
</dbReference>
<dbReference type="EMBL" id="MCGE01000007">
    <property type="protein sequence ID" value="ORZ19529.1"/>
    <property type="molecule type" value="Genomic_DNA"/>
</dbReference>
<dbReference type="PANTHER" id="PTHR24346">
    <property type="entry name" value="MAP/MICROTUBULE AFFINITY-REGULATING KINASE"/>
    <property type="match status" value="1"/>
</dbReference>
<evidence type="ECO:0000313" key="7">
    <source>
        <dbReference type="Proteomes" id="UP000193560"/>
    </source>
</evidence>
<evidence type="ECO:0000256" key="4">
    <source>
        <dbReference type="SAM" id="MobiDB-lite"/>
    </source>
</evidence>
<reference evidence="6 7" key="1">
    <citation type="submission" date="2016-07" db="EMBL/GenBank/DDBJ databases">
        <title>Pervasive Adenine N6-methylation of Active Genes in Fungi.</title>
        <authorList>
            <consortium name="DOE Joint Genome Institute"/>
            <person name="Mondo S.J."/>
            <person name="Dannebaum R.O."/>
            <person name="Kuo R.C."/>
            <person name="Labutti K."/>
            <person name="Haridas S."/>
            <person name="Kuo A."/>
            <person name="Salamov A."/>
            <person name="Ahrendt S.R."/>
            <person name="Lipzen A."/>
            <person name="Sullivan W."/>
            <person name="Andreopoulos W.B."/>
            <person name="Clum A."/>
            <person name="Lindquist E."/>
            <person name="Daum C."/>
            <person name="Ramamoorthy G.K."/>
            <person name="Gryganskyi A."/>
            <person name="Culley D."/>
            <person name="Magnuson J.K."/>
            <person name="James T.Y."/>
            <person name="O'Malley M.A."/>
            <person name="Stajich J.E."/>
            <person name="Spatafora J.W."/>
            <person name="Visel A."/>
            <person name="Grigoriev I.V."/>
        </authorList>
    </citation>
    <scope>NUCLEOTIDE SEQUENCE [LARGE SCALE GENOMIC DNA]</scope>
    <source>
        <strain evidence="6 7">NRRL 1336</strain>
    </source>
</reference>
<dbReference type="InterPro" id="IPR017441">
    <property type="entry name" value="Protein_kinase_ATP_BS"/>
</dbReference>
<feature type="compositionally biased region" description="Polar residues" evidence="4">
    <location>
        <begin position="696"/>
        <end position="711"/>
    </location>
</feature>
<dbReference type="SUPFAM" id="SSF56112">
    <property type="entry name" value="Protein kinase-like (PK-like)"/>
    <property type="match status" value="1"/>
</dbReference>
<keyword evidence="1 3" id="KW-0547">Nucleotide-binding</keyword>
<dbReference type="OrthoDB" id="10252171at2759"/>
<dbReference type="FunFam" id="1.10.510.10:FF:000320">
    <property type="entry name" value="Serine/threonine protein kinase"/>
    <property type="match status" value="1"/>
</dbReference>
<sequence>MKSTGLFQIENNDATMKINTDTRYSLDGGRSTFDSHGFVRYRENSVSSDLGTSLGGGNCSNSDNNLGLTGAPNEDDIAKFCEESNYSYSFATILGMKRLSYIRRRSCERNLDCLRIIRSNLDGLDSGRRFSQPDMGVMDKQRSPYEFLSRQQCYTSKSKHKARHQHFHVLTDHNNTGGFIEHGRTDENNLHTGSCGFGDTDSKNTYSSLPASPIFWDYDREHEISIPEENESQPTLPHDKDNQQHSSTILHPLSCQAITISPSTATRHYSHNDEALTTTLVGKSSGGDSKSLSSNDTSSTGSNVDINNITISAPNHNASCAPRYLRALHTPTRFLPQQQAILTTDADGNLLLFNDIACLCLGIDKSYIGQPIFSKFGGSAQRMVSHRLRERKQQLQRNSLVLEHQQPYMGQMGIVLMCGVIIPIIKTKGQKSAASLWLKEKWNQDQSRFVYLWIFEEIFESRLTLTIDIKGMIQDTTLATIQDIYGYQRQEVIGQPINKILPALDIESNDTQEQVNKNRFYASRSKNGKYFPSMVQLQDSELQITSLPTISGLITVHQSGMVQSMNPVPAKYLFGYKTKGVVETMHIDDLLPQFMTLVNLLRQQHLLRHNRMVTFEECLDILHKSSTNSMTPTTTTTSITAIHRDGSRFDVELQIRWVESADENLYSVWITYDRVNSLTPHTDDEIPDKTAKRTLSENQPSSNQHSATSAMSTTCPNIFTTNANITSSTTANETKDTEFYPKCGTIQQNINSNSRPMYNNGKEYKHHHQHQQQQQQEQLLKQTSNRFESFGSVPKEKALFPDMQSDSSPTQSFMGPSSILFPEFDDYVVIDSLGEGTYGAVKLVYLKSDPSQEFVIKAIMKSRIIIDSWVRDRKHGSIPTEVHILLKLQQHLHVNCPQLVTFFEDDDNYYTVTKLHGDGMDLFDYTELNDEMTEGQVRHIFHQVAAAVQHLHHLRIVHRDIKDENILLNEHGIVQLIDFGSAAYYREGRLFDTFSGTLDHSSPEALNGTPYAGPPQDMWSLGILLYTLIYRETPFYSVDDIMERNLQLPYIPYPEKANGPVGLLCKLLDRDVNKRPTIDQVMQDPWLQNGA</sequence>
<dbReference type="InterPro" id="IPR011009">
    <property type="entry name" value="Kinase-like_dom_sf"/>
</dbReference>
<evidence type="ECO:0000256" key="2">
    <source>
        <dbReference type="ARBA" id="ARBA00022840"/>
    </source>
</evidence>
<dbReference type="AlphaFoldDB" id="A0A1X2IND5"/>
<feature type="region of interest" description="Disordered" evidence="4">
    <location>
        <begin position="679"/>
        <end position="711"/>
    </location>
</feature>
<feature type="domain" description="Protein kinase" evidence="5">
    <location>
        <begin position="827"/>
        <end position="1087"/>
    </location>
</feature>
<keyword evidence="2 3" id="KW-0067">ATP-binding</keyword>
<proteinExistence type="predicted"/>
<dbReference type="Pfam" id="PF00069">
    <property type="entry name" value="Pkinase"/>
    <property type="match status" value="1"/>
</dbReference>
<evidence type="ECO:0000256" key="1">
    <source>
        <dbReference type="ARBA" id="ARBA00022741"/>
    </source>
</evidence>
<feature type="binding site" evidence="3">
    <location>
        <position position="861"/>
    </location>
    <ligand>
        <name>ATP</name>
        <dbReference type="ChEBI" id="CHEBI:30616"/>
    </ligand>
</feature>
<evidence type="ECO:0000313" key="6">
    <source>
        <dbReference type="EMBL" id="ORZ19529.1"/>
    </source>
</evidence>
<feature type="compositionally biased region" description="Low complexity" evidence="4">
    <location>
        <begin position="282"/>
        <end position="303"/>
    </location>
</feature>
<comment type="caution">
    <text evidence="6">The sequence shown here is derived from an EMBL/GenBank/DDBJ whole genome shotgun (WGS) entry which is preliminary data.</text>
</comment>
<dbReference type="GO" id="GO:0005829">
    <property type="term" value="C:cytosol"/>
    <property type="evidence" value="ECO:0007669"/>
    <property type="project" value="TreeGrafter"/>
</dbReference>
<dbReference type="InterPro" id="IPR000719">
    <property type="entry name" value="Prot_kinase_dom"/>
</dbReference>
<dbReference type="GO" id="GO:0035556">
    <property type="term" value="P:intracellular signal transduction"/>
    <property type="evidence" value="ECO:0007669"/>
    <property type="project" value="TreeGrafter"/>
</dbReference>
<dbReference type="GO" id="GO:0004674">
    <property type="term" value="F:protein serine/threonine kinase activity"/>
    <property type="evidence" value="ECO:0007669"/>
    <property type="project" value="TreeGrafter"/>
</dbReference>